<dbReference type="InterPro" id="IPR022385">
    <property type="entry name" value="Rhs_assc_core"/>
</dbReference>
<comment type="caution">
    <text evidence="2">The sequence shown here is derived from an EMBL/GenBank/DDBJ whole genome shotgun (WGS) entry which is preliminary data.</text>
</comment>
<evidence type="ECO:0000256" key="1">
    <source>
        <dbReference type="SAM" id="MobiDB-lite"/>
    </source>
</evidence>
<organism evidence="2 3">
    <name type="scientific">Microbacterium bovistercoris</name>
    <dbReference type="NCBI Taxonomy" id="2293570"/>
    <lineage>
        <taxon>Bacteria</taxon>
        <taxon>Bacillati</taxon>
        <taxon>Actinomycetota</taxon>
        <taxon>Actinomycetes</taxon>
        <taxon>Micrococcales</taxon>
        <taxon>Microbacteriaceae</taxon>
        <taxon>Microbacterium</taxon>
    </lineage>
</organism>
<dbReference type="Gene3D" id="2.180.10.10">
    <property type="entry name" value="RHS repeat-associated core"/>
    <property type="match status" value="1"/>
</dbReference>
<proteinExistence type="predicted"/>
<feature type="region of interest" description="Disordered" evidence="1">
    <location>
        <begin position="300"/>
        <end position="332"/>
    </location>
</feature>
<dbReference type="EMBL" id="QUAB01000038">
    <property type="protein sequence ID" value="REJ06129.1"/>
    <property type="molecule type" value="Genomic_DNA"/>
</dbReference>
<name>A0A371NVY9_9MICO</name>
<dbReference type="NCBIfam" id="TIGR03696">
    <property type="entry name" value="Rhs_assc_core"/>
    <property type="match status" value="1"/>
</dbReference>
<accession>A0A371NVY9</accession>
<evidence type="ECO:0000313" key="2">
    <source>
        <dbReference type="EMBL" id="REJ06129.1"/>
    </source>
</evidence>
<evidence type="ECO:0000313" key="3">
    <source>
        <dbReference type="Proteomes" id="UP000262172"/>
    </source>
</evidence>
<dbReference type="Proteomes" id="UP000262172">
    <property type="component" value="Unassembled WGS sequence"/>
</dbReference>
<reference evidence="2 3" key="1">
    <citation type="submission" date="2018-08" db="EMBL/GenBank/DDBJ databases">
        <title>Isolation, diversity and antifungal activity of Actinobacteria from cow dung.</title>
        <authorList>
            <person name="Ling L."/>
        </authorList>
    </citation>
    <scope>NUCLEOTIDE SEQUENCE [LARGE SCALE GENOMIC DNA]</scope>
    <source>
        <strain evidence="2 3">NEAU-LLE</strain>
    </source>
</reference>
<gene>
    <name evidence="2" type="ORF">DY023_07520</name>
</gene>
<keyword evidence="3" id="KW-1185">Reference proteome</keyword>
<dbReference type="AlphaFoldDB" id="A0A371NVY9"/>
<sequence length="568" mass="57106">MQAMTAAWASATSDCVAGPTGALGGPAPYSAQYTVDPVTGNRTASTVKNGVSGTPTASTYSYPAAGAARPHAVTQVSATTGSSTVTDGYQYDASGAMTTRAGQAVTYDESGRVSSVVDGTKTEKSIYTADGQLLLRWGGSDGASLFLGDTVLRMVGTTTTGVRSYQVAGISVAERTSGAGGGLWWLSPDPVGTVGLQINAATGVVTRRWMDPYGVARGGVAVWSSNFGYLNQPVSATGLTQLGARAYDAGLGKFISVDPILDTGDARQINAYAYAINSPVSFADASGLFFRAESLSGASAPMSHKKTTSTTTTKQAGPGGGPKAVSDAPPAAGNTRKAEAAWSITNWDSNSPMFTEANPYGDGGAAAEAIGITALVAAGVVCVIVSAGACIVAGVVIGAGTSLAQYTVTTAPEARTFEDGAYATTLGAAFGGAGVGVGLATNRLLVGAAAKHADAGAAANSRSALVQASDAAFKAADDQASIFVKNKHLASATGNGAKFASDDIGQVQGWISRGLKSDAAVFLPNELDDTFRVVVPGGGVIGTKGQEFIRVIVTGDGRVINAFPVNVR</sequence>
<dbReference type="PANTHER" id="PTHR32305">
    <property type="match status" value="1"/>
</dbReference>
<dbReference type="InterPro" id="IPR050708">
    <property type="entry name" value="T6SS_VgrG/RHS"/>
</dbReference>
<protein>
    <submittedName>
        <fullName evidence="2">RHS repeat-associated core domain-containing protein</fullName>
    </submittedName>
</protein>
<dbReference type="PANTHER" id="PTHR32305:SF17">
    <property type="entry name" value="TRNA NUCLEASE WAPA"/>
    <property type="match status" value="1"/>
</dbReference>